<dbReference type="AlphaFoldDB" id="Q161A7"/>
<keyword evidence="2" id="KW-1185">Reference proteome</keyword>
<evidence type="ECO:0000313" key="2">
    <source>
        <dbReference type="Proteomes" id="UP000007029"/>
    </source>
</evidence>
<sequence length="215" mass="23678">MYLSCFERLATAVVAQRILYSGTAIARTIWQAGLRRISDNDARVRIGSVAAVHHTITHFIGLPVHYNATVAFLDNLGAASQNHYSNQHPLPCLHDTSLLVLLRAVTCHTYGFICRSKPLSAVKAAIIITIYEVLCSFFTVTGTVNTANQSGPFENGARVLERAIAPLQGARTDFVFLALINASCYAFVYDSRAGAQHHADCRHENFPFHASSFRR</sequence>
<evidence type="ECO:0000313" key="1">
    <source>
        <dbReference type="EMBL" id="ABG33436.1"/>
    </source>
</evidence>
<organism evidence="1 2">
    <name type="scientific">Roseobacter denitrificans (strain ATCC 33942 / OCh 114)</name>
    <name type="common">Erythrobacter sp. (strain OCh 114)</name>
    <name type="synonym">Roseobacter denitrificans</name>
    <dbReference type="NCBI Taxonomy" id="375451"/>
    <lineage>
        <taxon>Bacteria</taxon>
        <taxon>Pseudomonadati</taxon>
        <taxon>Pseudomonadota</taxon>
        <taxon>Alphaproteobacteria</taxon>
        <taxon>Rhodobacterales</taxon>
        <taxon>Roseobacteraceae</taxon>
        <taxon>Roseobacter</taxon>
    </lineage>
</organism>
<dbReference type="KEGG" id="rde:RD1_3985"/>
<dbReference type="Proteomes" id="UP000007029">
    <property type="component" value="Chromosome"/>
</dbReference>
<proteinExistence type="predicted"/>
<protein>
    <submittedName>
        <fullName evidence="1">Uncharacterized protein</fullName>
    </submittedName>
</protein>
<dbReference type="HOGENOM" id="CLU_1282417_0_0_5"/>
<name>Q161A7_ROSDO</name>
<accession>Q161A7</accession>
<dbReference type="EMBL" id="CP000362">
    <property type="protein sequence ID" value="ABG33436.1"/>
    <property type="molecule type" value="Genomic_DNA"/>
</dbReference>
<reference evidence="1 2" key="1">
    <citation type="journal article" date="2007" name="J. Bacteriol.">
        <title>The complete genome sequence of Roseobacter denitrificans reveals a mixotrophic rather than photosynthetic metabolism.</title>
        <authorList>
            <person name="Swingley W.D."/>
            <person name="Sadekar S."/>
            <person name="Mastrian S.D."/>
            <person name="Matthies H.J."/>
            <person name="Hao J."/>
            <person name="Ramos H."/>
            <person name="Acharya C.R."/>
            <person name="Conrad A.L."/>
            <person name="Taylor H.L."/>
            <person name="Dejesa L.C."/>
            <person name="Shah M.K."/>
            <person name="O'huallachain M.E."/>
            <person name="Lince M.T."/>
            <person name="Blankenship R.E."/>
            <person name="Beatty J.T."/>
            <person name="Touchman J.W."/>
        </authorList>
    </citation>
    <scope>NUCLEOTIDE SEQUENCE [LARGE SCALE GENOMIC DNA]</scope>
    <source>
        <strain evidence="2">ATCC 33942 / OCh 114</strain>
    </source>
</reference>
<gene>
    <name evidence="1" type="ordered locus">RD1_3985</name>
</gene>